<protein>
    <submittedName>
        <fullName evidence="1">Uncharacterized protein</fullName>
    </submittedName>
</protein>
<reference evidence="1 2" key="1">
    <citation type="journal article" date="2012" name="Extremophiles">
        <title>Thermotomaculum hydrothermale gen. nov., sp. nov., a novel heterotrophic thermophile within the phylum Acidobacteria from a deep-sea hydrothermal vent chimney in the Southern Okinawa Trough.</title>
        <authorList>
            <person name="Izumi H."/>
            <person name="Nunoura T."/>
            <person name="Miyazaki M."/>
            <person name="Mino S."/>
            <person name="Toki T."/>
            <person name="Takai K."/>
            <person name="Sako Y."/>
            <person name="Sawabe T."/>
            <person name="Nakagawa S."/>
        </authorList>
    </citation>
    <scope>NUCLEOTIDE SEQUENCE [LARGE SCALE GENOMIC DNA]</scope>
    <source>
        <strain evidence="1 2">AC55</strain>
    </source>
</reference>
<evidence type="ECO:0000313" key="2">
    <source>
        <dbReference type="Proteomes" id="UP000595564"/>
    </source>
</evidence>
<evidence type="ECO:0000313" key="1">
    <source>
        <dbReference type="EMBL" id="BBB32468.1"/>
    </source>
</evidence>
<organism evidence="1 2">
    <name type="scientific">Thermotomaculum hydrothermale</name>
    <dbReference type="NCBI Taxonomy" id="981385"/>
    <lineage>
        <taxon>Bacteria</taxon>
        <taxon>Pseudomonadati</taxon>
        <taxon>Acidobacteriota</taxon>
        <taxon>Holophagae</taxon>
        <taxon>Thermotomaculales</taxon>
        <taxon>Thermotomaculaceae</taxon>
        <taxon>Thermotomaculum</taxon>
    </lineage>
</organism>
<keyword evidence="2" id="KW-1185">Reference proteome</keyword>
<dbReference type="Proteomes" id="UP000595564">
    <property type="component" value="Chromosome"/>
</dbReference>
<gene>
    <name evidence="1" type="ORF">TTHT_0912</name>
</gene>
<dbReference type="AlphaFoldDB" id="A0A7R6PMT5"/>
<proteinExistence type="predicted"/>
<dbReference type="EMBL" id="AP017470">
    <property type="protein sequence ID" value="BBB32468.1"/>
    <property type="molecule type" value="Genomic_DNA"/>
</dbReference>
<accession>A0A7R6PMT5</accession>
<sequence>MKQTNYFYLGHKNFYILNNELQIVANHSNNGLFNPDNIKTPVSSQQQLLDVFNELYSRNNFNTLILTDLCFSSQVINIENFPLSQSKRDEVLTWKLGSLLPYSVDSYKIKYTLVEKDRVLFYALPITLYSEVNKICNSMKLKCFNILPESYFLISFLPELKDNTFFLLDRDDYFIGMFFKKGVFSYLKVRKKAEGIPLESEIELMKKVIYEKFSSEIKDFYFCGEGNLPGFKQIFKGFGFEN</sequence>
<dbReference type="RefSeq" id="WP_201328819.1">
    <property type="nucleotide sequence ID" value="NZ_AP017470.1"/>
</dbReference>
<dbReference type="KEGG" id="thyd:TTHT_0912"/>
<name>A0A7R6PMT5_9BACT</name>